<dbReference type="AlphaFoldDB" id="A0AAP0DZP5"/>
<name>A0AAP0DZP5_9MAGN</name>
<proteinExistence type="predicted"/>
<accession>A0AAP0DZP5</accession>
<keyword evidence="2" id="KW-1185">Reference proteome</keyword>
<sequence>MCEISMKFVARLSLLDDMESSRFFSNNIKSFMIAADLAERKAMNQEFHEHGPEMVGASSLLEMFYDTSLKPMIREERYTCLAKVELRNTSEVPTARFYTQFPIRIIEKKQECIACAILEWIREPEQWFSEDLRCHGWLKHDEGPLTPPFSPPLAKECDLSVPYLFGGLTAMMIDGTVTMHVVDSCLLTLEAVGKTESWASINSIPGSSLVLEALRRLPTRGCENQQQEYQQSLHYQPTEQVKAPTNPTLYTFISFLSEVERSEVEP</sequence>
<evidence type="ECO:0000313" key="2">
    <source>
        <dbReference type="Proteomes" id="UP001420932"/>
    </source>
</evidence>
<reference evidence="1 2" key="1">
    <citation type="submission" date="2024-01" db="EMBL/GenBank/DDBJ databases">
        <title>Genome assemblies of Stephania.</title>
        <authorList>
            <person name="Yang L."/>
        </authorList>
    </citation>
    <scope>NUCLEOTIDE SEQUENCE [LARGE SCALE GENOMIC DNA]</scope>
    <source>
        <strain evidence="1">YNDBR</strain>
        <tissue evidence="1">Leaf</tissue>
    </source>
</reference>
<comment type="caution">
    <text evidence="1">The sequence shown here is derived from an EMBL/GenBank/DDBJ whole genome shotgun (WGS) entry which is preliminary data.</text>
</comment>
<dbReference type="EMBL" id="JBBNAF010000037">
    <property type="protein sequence ID" value="KAK9082132.1"/>
    <property type="molecule type" value="Genomic_DNA"/>
</dbReference>
<evidence type="ECO:0000313" key="1">
    <source>
        <dbReference type="EMBL" id="KAK9082132.1"/>
    </source>
</evidence>
<gene>
    <name evidence="1" type="ORF">Syun_031532</name>
</gene>
<organism evidence="1 2">
    <name type="scientific">Stephania yunnanensis</name>
    <dbReference type="NCBI Taxonomy" id="152371"/>
    <lineage>
        <taxon>Eukaryota</taxon>
        <taxon>Viridiplantae</taxon>
        <taxon>Streptophyta</taxon>
        <taxon>Embryophyta</taxon>
        <taxon>Tracheophyta</taxon>
        <taxon>Spermatophyta</taxon>
        <taxon>Magnoliopsida</taxon>
        <taxon>Ranunculales</taxon>
        <taxon>Menispermaceae</taxon>
        <taxon>Menispermoideae</taxon>
        <taxon>Cissampelideae</taxon>
        <taxon>Stephania</taxon>
    </lineage>
</organism>
<dbReference type="Proteomes" id="UP001420932">
    <property type="component" value="Unassembled WGS sequence"/>
</dbReference>
<protein>
    <submittedName>
        <fullName evidence="1">Uncharacterized protein</fullName>
    </submittedName>
</protein>